<sequence>MTVTQSFRLLGKSDIENVPCEFIDGENVVFWEDIEQVFPEIKYVKNGDVTVNMMRDCNRNRIVPHCIKHHPGVVLGVVPSSIIKDPPSESLITTSNQPVTNNDRTDVYMDVPAGTLTETTVVDPQVSSSPRNKPVNWAESVVSQSTPEQLPSSSYSSIQEVFKAELPSTQDMSHTTTTAIDQQMISIQEQADVQNPIHPHTTELPETMEDSHIHDEYPVPRLFLALPHRGSQWNFENPLSNKFRLYFLCECGEQTQATKSTDLHDIHLAEHEGYDIIRPSEFFQQYGSYILTILKMFKSGISMDGVAVPAVSRLIGADSSAALQQLAGSIETGINKVIGCIEIVAVSNGEAVGGVTDQTRSNELLTDASLRKLQLYLRNKDGGMVLGDLCRIATGKGSKWVCDDHRRMIFREKDLNKFRNTVRSLGGIFNEIFGRVEVHLESKDKANSFFVRLERAKSVYELKVYLGGALDDKELEGLQGTVRALNVGVLELEFAALFYSPQYDSILDIMRHPSIWSFTFNGIPLDFFTQFNNGYLRDNFPNLRHLAIKSCTLFDHIPGIKSFVAKAPNLSQLVLRTETWEMLTAVYSAITEYQTYPIDFDEPSLRILPPTTKPQQSTGALQDLAHLFRVHGGQVEKFRVSDNGPGDSAMEAFARAVENGSSLKELTIHGVHQELGDECIKNLASIVARSELRKLEVVVQAERRPVRILESIQWKHIRDLSIYTGHNVQMMPVMKALVDGMERVSGIIELECFMLNSNGTLSSTEAELLRGVVTSTSLNHLQLYVSMTLEQVLSVIGSANVSRLQHLSLETRGFASAKAQTILDALQHATELRTLRLRDANITKEQQRQMKVKHLVLLN</sequence>
<proteinExistence type="predicted"/>
<dbReference type="PANTHER" id="PTHR47679:SF2">
    <property type="entry name" value="C-TERMINAL OF ROC (COR) DOMAIN-CONTAINING PROTEIN"/>
    <property type="match status" value="1"/>
</dbReference>
<gene>
    <name evidence="1" type="ORF">BGZ65_001035</name>
</gene>
<dbReference type="Proteomes" id="UP000749646">
    <property type="component" value="Unassembled WGS sequence"/>
</dbReference>
<reference evidence="1" key="1">
    <citation type="journal article" date="2020" name="Fungal Divers.">
        <title>Resolving the Mortierellaceae phylogeny through synthesis of multi-gene phylogenetics and phylogenomics.</title>
        <authorList>
            <person name="Vandepol N."/>
            <person name="Liber J."/>
            <person name="Desiro A."/>
            <person name="Na H."/>
            <person name="Kennedy M."/>
            <person name="Barry K."/>
            <person name="Grigoriev I.V."/>
            <person name="Miller A.N."/>
            <person name="O'Donnell K."/>
            <person name="Stajich J.E."/>
            <person name="Bonito G."/>
        </authorList>
    </citation>
    <scope>NUCLEOTIDE SEQUENCE</scope>
    <source>
        <strain evidence="1">MES-2147</strain>
    </source>
</reference>
<dbReference type="OrthoDB" id="2334741at2759"/>
<protein>
    <recommendedName>
        <fullName evidence="3">RNI-like protein</fullName>
    </recommendedName>
</protein>
<name>A0A9P6MBX2_9FUNG</name>
<dbReference type="AlphaFoldDB" id="A0A9P6MBX2"/>
<evidence type="ECO:0000313" key="2">
    <source>
        <dbReference type="Proteomes" id="UP000749646"/>
    </source>
</evidence>
<organism evidence="1 2">
    <name type="scientific">Modicella reniformis</name>
    <dbReference type="NCBI Taxonomy" id="1440133"/>
    <lineage>
        <taxon>Eukaryota</taxon>
        <taxon>Fungi</taxon>
        <taxon>Fungi incertae sedis</taxon>
        <taxon>Mucoromycota</taxon>
        <taxon>Mortierellomycotina</taxon>
        <taxon>Mortierellomycetes</taxon>
        <taxon>Mortierellales</taxon>
        <taxon>Mortierellaceae</taxon>
        <taxon>Modicella</taxon>
    </lineage>
</organism>
<dbReference type="PANTHER" id="PTHR47679">
    <property type="entry name" value="PROTEIN TORNADO 1"/>
    <property type="match status" value="1"/>
</dbReference>
<comment type="caution">
    <text evidence="1">The sequence shown here is derived from an EMBL/GenBank/DDBJ whole genome shotgun (WGS) entry which is preliminary data.</text>
</comment>
<accession>A0A9P6MBX2</accession>
<dbReference type="SUPFAM" id="SSF52047">
    <property type="entry name" value="RNI-like"/>
    <property type="match status" value="1"/>
</dbReference>
<dbReference type="EMBL" id="JAAAHW010003150">
    <property type="protein sequence ID" value="KAF9987940.1"/>
    <property type="molecule type" value="Genomic_DNA"/>
</dbReference>
<evidence type="ECO:0000313" key="1">
    <source>
        <dbReference type="EMBL" id="KAF9987940.1"/>
    </source>
</evidence>
<dbReference type="Gene3D" id="3.80.10.10">
    <property type="entry name" value="Ribonuclease Inhibitor"/>
    <property type="match status" value="2"/>
</dbReference>
<keyword evidence="2" id="KW-1185">Reference proteome</keyword>
<dbReference type="InterPro" id="IPR032675">
    <property type="entry name" value="LRR_dom_sf"/>
</dbReference>
<evidence type="ECO:0008006" key="3">
    <source>
        <dbReference type="Google" id="ProtNLM"/>
    </source>
</evidence>